<dbReference type="RefSeq" id="WP_090501261.1">
    <property type="nucleotide sequence ID" value="NZ_FNCH01000011.1"/>
</dbReference>
<dbReference type="Gene3D" id="3.30.470.20">
    <property type="entry name" value="ATP-grasp fold, B domain"/>
    <property type="match status" value="1"/>
</dbReference>
<gene>
    <name evidence="1" type="ORF">SAMN05421827_111161</name>
</gene>
<dbReference type="GO" id="GO:0005737">
    <property type="term" value="C:cytoplasm"/>
    <property type="evidence" value="ECO:0007669"/>
    <property type="project" value="TreeGrafter"/>
</dbReference>
<sequence>MILILSANKDFTTNEVIKWLHIFDKKYIRVHEFELFEIKVIDKKILLESQRNSFYIDDINSVWFRRGGIKFNRLQFQNESVNKIMDETQFCLEDYVIKKLESKRHINKQSNNRTNKLLILEKAVAVGLDVPTYFLADNTDHINLGKTITKSISENIMVKSAFDDFDGILYTSIIDKHEDEVFFPTFFQEKIEKEFEIRCFYLNGKVWSCAIFSQNDEQTKIDNRIYNYGKPNRNVRYTLPPEIHHKICILMTELDYNCGSIDFIKSIDGKFYFLEVNPVGQFLGISDICNYALEKEIADYL</sequence>
<reference evidence="2" key="1">
    <citation type="submission" date="2016-10" db="EMBL/GenBank/DDBJ databases">
        <authorList>
            <person name="Varghese N."/>
            <person name="Submissions S."/>
        </authorList>
    </citation>
    <scope>NUCLEOTIDE SEQUENCE [LARGE SCALE GENOMIC DNA]</scope>
    <source>
        <strain evidence="2">DSM 17933</strain>
    </source>
</reference>
<keyword evidence="2" id="KW-1185">Reference proteome</keyword>
<proteinExistence type="predicted"/>
<dbReference type="STRING" id="405671.SAMN05421827_111161"/>
<dbReference type="InterPro" id="IPR026455">
    <property type="entry name" value="GRASP_w_spasm"/>
</dbReference>
<dbReference type="Proteomes" id="UP000199643">
    <property type="component" value="Unassembled WGS sequence"/>
</dbReference>
<dbReference type="AlphaFoldDB" id="A0A1G7XD23"/>
<dbReference type="NCBIfam" id="TIGR04192">
    <property type="entry name" value="GRASP_w_spasm"/>
    <property type="match status" value="1"/>
</dbReference>
<dbReference type="PANTHER" id="PTHR21621:SF0">
    <property type="entry name" value="BETA-CITRYLGLUTAMATE SYNTHASE B-RELATED"/>
    <property type="match status" value="1"/>
</dbReference>
<organism evidence="1 2">
    <name type="scientific">Pedobacter terrae</name>
    <dbReference type="NCBI Taxonomy" id="405671"/>
    <lineage>
        <taxon>Bacteria</taxon>
        <taxon>Pseudomonadati</taxon>
        <taxon>Bacteroidota</taxon>
        <taxon>Sphingobacteriia</taxon>
        <taxon>Sphingobacteriales</taxon>
        <taxon>Sphingobacteriaceae</taxon>
        <taxon>Pedobacter</taxon>
    </lineage>
</organism>
<dbReference type="SUPFAM" id="SSF56059">
    <property type="entry name" value="Glutathione synthetase ATP-binding domain-like"/>
    <property type="match status" value="1"/>
</dbReference>
<evidence type="ECO:0000313" key="2">
    <source>
        <dbReference type="Proteomes" id="UP000199643"/>
    </source>
</evidence>
<dbReference type="OrthoDB" id="583309at2"/>
<dbReference type="EMBL" id="FNCH01000011">
    <property type="protein sequence ID" value="SDG81987.1"/>
    <property type="molecule type" value="Genomic_DNA"/>
</dbReference>
<evidence type="ECO:0000313" key="1">
    <source>
        <dbReference type="EMBL" id="SDG81987.1"/>
    </source>
</evidence>
<name>A0A1G7XD23_9SPHI</name>
<protein>
    <submittedName>
        <fullName evidence="1">ATP-GRASP peptide maturase, grasp-with-spasm system</fullName>
    </submittedName>
</protein>
<dbReference type="PANTHER" id="PTHR21621">
    <property type="entry name" value="RIBOSOMAL PROTEIN S6 MODIFICATION PROTEIN"/>
    <property type="match status" value="1"/>
</dbReference>
<dbReference type="GO" id="GO:0018169">
    <property type="term" value="F:ribosomal S6-glutamic acid ligase activity"/>
    <property type="evidence" value="ECO:0007669"/>
    <property type="project" value="TreeGrafter"/>
</dbReference>
<dbReference type="GO" id="GO:0009432">
    <property type="term" value="P:SOS response"/>
    <property type="evidence" value="ECO:0007669"/>
    <property type="project" value="TreeGrafter"/>
</dbReference>
<accession>A0A1G7XD23</accession>